<evidence type="ECO:0000313" key="3">
    <source>
        <dbReference type="Proteomes" id="UP000649739"/>
    </source>
</evidence>
<dbReference type="PANTHER" id="PTHR10704">
    <property type="entry name" value="CARBOHYDRATE SULFOTRANSFERASE"/>
    <property type="match status" value="1"/>
</dbReference>
<feature type="region of interest" description="Disordered" evidence="1">
    <location>
        <begin position="311"/>
        <end position="377"/>
    </location>
</feature>
<dbReference type="PANTHER" id="PTHR10704:SF44">
    <property type="entry name" value="LD35051P-RELATED"/>
    <property type="match status" value="1"/>
</dbReference>
<dbReference type="InterPro" id="IPR051135">
    <property type="entry name" value="Gal/GlcNAc/GalNAc_ST"/>
</dbReference>
<evidence type="ECO:0000256" key="1">
    <source>
        <dbReference type="SAM" id="MobiDB-lite"/>
    </source>
</evidence>
<comment type="caution">
    <text evidence="2">The sequence shown here is derived from an EMBL/GenBank/DDBJ whole genome shotgun (WGS) entry which is preliminary data.</text>
</comment>
<proteinExistence type="predicted"/>
<evidence type="ECO:0000313" key="2">
    <source>
        <dbReference type="EMBL" id="GGJ99542.1"/>
    </source>
</evidence>
<dbReference type="EMBL" id="BMQB01000006">
    <property type="protein sequence ID" value="GGJ99542.1"/>
    <property type="molecule type" value="Genomic_DNA"/>
</dbReference>
<dbReference type="AlphaFoldDB" id="A0A8J3FA53"/>
<dbReference type="RefSeq" id="WP_189170922.1">
    <property type="nucleotide sequence ID" value="NZ_BMQB01000006.1"/>
</dbReference>
<reference evidence="2" key="2">
    <citation type="submission" date="2020-09" db="EMBL/GenBank/DDBJ databases">
        <authorList>
            <person name="Sun Q."/>
            <person name="Ohkuma M."/>
        </authorList>
    </citation>
    <scope>NUCLEOTIDE SEQUENCE</scope>
    <source>
        <strain evidence="2">JCM 3090</strain>
    </source>
</reference>
<dbReference type="Pfam" id="PF13469">
    <property type="entry name" value="Sulfotransfer_3"/>
    <property type="match status" value="1"/>
</dbReference>
<protein>
    <submittedName>
        <fullName evidence="2">Sulfotransferase</fullName>
    </submittedName>
</protein>
<dbReference type="Gene3D" id="3.40.50.300">
    <property type="entry name" value="P-loop containing nucleotide triphosphate hydrolases"/>
    <property type="match status" value="1"/>
</dbReference>
<gene>
    <name evidence="2" type="ORF">GCM10010123_31800</name>
</gene>
<accession>A0A8J3FA53</accession>
<organism evidence="2 3">
    <name type="scientific">Pilimelia anulata</name>
    <dbReference type="NCBI Taxonomy" id="53371"/>
    <lineage>
        <taxon>Bacteria</taxon>
        <taxon>Bacillati</taxon>
        <taxon>Actinomycetota</taxon>
        <taxon>Actinomycetes</taxon>
        <taxon>Micromonosporales</taxon>
        <taxon>Micromonosporaceae</taxon>
        <taxon>Pilimelia</taxon>
    </lineage>
</organism>
<dbReference type="GO" id="GO:0006790">
    <property type="term" value="P:sulfur compound metabolic process"/>
    <property type="evidence" value="ECO:0007669"/>
    <property type="project" value="TreeGrafter"/>
</dbReference>
<sequence length="377" mass="39519">MASVLFLGGLGRSGTTLLERTLGELPGVVALGEVVHLWQRDVRDNERCGCGAAFADCAFWTAVGEEAFGGWSGVDVDRVLALRDAVERTRHIPALAGRRLPARRRADVLAYGAYYAAVYRAAATVTGAAVLVDSSKHSALAHVLRWLHPGALDLRVAHVVRDPRGVAYSWTRTVARPEAEGEQMTRYSPARSALLWTAHNAALGLLGRRGVPLTRLRYEDFLADPAGTLRHLARFAGLPPGADPDFLGPGHVDVRPGHSAAGNPMRFTSGRIALRRDDAWRAALPAGQRRLVTALCAPLLHRYGYPLRVPAPAAAPPPPPRDPAAGDRPAGTGDPAPRRDPAAGSGAAARRDPAAAAGTGGAAGAVEAGGVRAGGGR</sequence>
<keyword evidence="3" id="KW-1185">Reference proteome</keyword>
<dbReference type="GO" id="GO:0001517">
    <property type="term" value="F:N-acetylglucosamine 6-O-sulfotransferase activity"/>
    <property type="evidence" value="ECO:0007669"/>
    <property type="project" value="TreeGrafter"/>
</dbReference>
<dbReference type="Proteomes" id="UP000649739">
    <property type="component" value="Unassembled WGS sequence"/>
</dbReference>
<name>A0A8J3FA53_9ACTN</name>
<feature type="compositionally biased region" description="Low complexity" evidence="1">
    <location>
        <begin position="326"/>
        <end position="335"/>
    </location>
</feature>
<reference evidence="2" key="1">
    <citation type="journal article" date="2014" name="Int. J. Syst. Evol. Microbiol.">
        <title>Complete genome sequence of Corynebacterium casei LMG S-19264T (=DSM 44701T), isolated from a smear-ripened cheese.</title>
        <authorList>
            <consortium name="US DOE Joint Genome Institute (JGI-PGF)"/>
            <person name="Walter F."/>
            <person name="Albersmeier A."/>
            <person name="Kalinowski J."/>
            <person name="Ruckert C."/>
        </authorList>
    </citation>
    <scope>NUCLEOTIDE SEQUENCE</scope>
    <source>
        <strain evidence="2">JCM 3090</strain>
    </source>
</reference>
<dbReference type="GO" id="GO:0006044">
    <property type="term" value="P:N-acetylglucosamine metabolic process"/>
    <property type="evidence" value="ECO:0007669"/>
    <property type="project" value="TreeGrafter"/>
</dbReference>
<dbReference type="InterPro" id="IPR027417">
    <property type="entry name" value="P-loop_NTPase"/>
</dbReference>
<feature type="compositionally biased region" description="Pro residues" evidence="1">
    <location>
        <begin position="313"/>
        <end position="322"/>
    </location>
</feature>
<dbReference type="SUPFAM" id="SSF52540">
    <property type="entry name" value="P-loop containing nucleoside triphosphate hydrolases"/>
    <property type="match status" value="1"/>
</dbReference>